<dbReference type="Proteomes" id="UP001200537">
    <property type="component" value="Unassembled WGS sequence"/>
</dbReference>
<dbReference type="EMBL" id="LSDN01000005">
    <property type="protein sequence ID" value="KXB81901.1"/>
    <property type="molecule type" value="Genomic_DNA"/>
</dbReference>
<evidence type="ECO:0000313" key="2">
    <source>
        <dbReference type="EMBL" id="KXB81901.1"/>
    </source>
</evidence>
<dbReference type="AlphaFoldDB" id="A0AAJ1EUD5"/>
<evidence type="ECO:0000256" key="1">
    <source>
        <dbReference type="SAM" id="MobiDB-lite"/>
    </source>
</evidence>
<reference evidence="2 4" key="1">
    <citation type="submission" date="2016-01" db="EMBL/GenBank/DDBJ databases">
        <authorList>
            <person name="Mitreva M."/>
            <person name="Pepin K.H."/>
            <person name="Mihindukulasuriya K.A."/>
            <person name="Fulton R."/>
            <person name="Fronick C."/>
            <person name="O'Laughlin M."/>
            <person name="Miner T."/>
            <person name="Herter B."/>
            <person name="Rosa B.A."/>
            <person name="Cordes M."/>
            <person name="Tomlinson C."/>
            <person name="Wollam A."/>
            <person name="Palsikar V.B."/>
            <person name="Mardis E.R."/>
            <person name="Wilson R.K."/>
        </authorList>
    </citation>
    <scope>NUCLEOTIDE SEQUENCE [LARGE SCALE GENOMIC DNA]</scope>
    <source>
        <strain evidence="2 4">DNF00696</strain>
    </source>
</reference>
<comment type="caution">
    <text evidence="3">The sequence shown here is derived from an EMBL/GenBank/DDBJ whole genome shotgun (WGS) entry which is preliminary data.</text>
</comment>
<sequence length="50" mass="5169">MSEENKGTCGCGCGCGGKGKGRKTAEEKRTGELGVPANGRPELSVRQSEK</sequence>
<evidence type="ECO:0000313" key="5">
    <source>
        <dbReference type="Proteomes" id="UP001200537"/>
    </source>
</evidence>
<accession>A0AAJ1EUD5</accession>
<feature type="region of interest" description="Disordered" evidence="1">
    <location>
        <begin position="1"/>
        <end position="50"/>
    </location>
</feature>
<organism evidence="3 5">
    <name type="scientific">Varibaculum cambriense</name>
    <dbReference type="NCBI Taxonomy" id="184870"/>
    <lineage>
        <taxon>Bacteria</taxon>
        <taxon>Bacillati</taxon>
        <taxon>Actinomycetota</taxon>
        <taxon>Actinomycetes</taxon>
        <taxon>Actinomycetales</taxon>
        <taxon>Actinomycetaceae</taxon>
        <taxon>Varibaculum</taxon>
    </lineage>
</organism>
<evidence type="ECO:0000313" key="3">
    <source>
        <dbReference type="EMBL" id="MCG4616912.1"/>
    </source>
</evidence>
<evidence type="ECO:0000313" key="4">
    <source>
        <dbReference type="Proteomes" id="UP000070572"/>
    </source>
</evidence>
<name>A0AAJ1EUD5_9ACTO</name>
<dbReference type="RefSeq" id="WP_022864983.1">
    <property type="nucleotide sequence ID" value="NZ_CALUBP010000010.1"/>
</dbReference>
<dbReference type="EMBL" id="JAKNHJ010000001">
    <property type="protein sequence ID" value="MCG4616912.1"/>
    <property type="molecule type" value="Genomic_DNA"/>
</dbReference>
<dbReference type="GeneID" id="78353525"/>
<protein>
    <submittedName>
        <fullName evidence="3">Uncharacterized protein</fullName>
    </submittedName>
</protein>
<dbReference type="Proteomes" id="UP000070572">
    <property type="component" value="Unassembled WGS sequence"/>
</dbReference>
<reference evidence="3" key="2">
    <citation type="submission" date="2022-01" db="EMBL/GenBank/DDBJ databases">
        <title>Collection of gut derived symbiotic bacterial strains cultured from healthy donors.</title>
        <authorList>
            <person name="Lin H."/>
            <person name="Kohout C."/>
            <person name="Waligurski E."/>
            <person name="Pamer E.G."/>
        </authorList>
    </citation>
    <scope>NUCLEOTIDE SEQUENCE</scope>
    <source>
        <strain evidence="3">DFI.7.46</strain>
    </source>
</reference>
<gene>
    <name evidence="2" type="ORF">HMPREF1862_00331</name>
    <name evidence="3" type="ORF">L0M99_00175</name>
</gene>
<proteinExistence type="predicted"/>